<accession>A0A238HD68</accession>
<gene>
    <name evidence="1" type="ORF">BSIN_1159</name>
</gene>
<reference evidence="1 2" key="1">
    <citation type="submission" date="2017-04" db="EMBL/GenBank/DDBJ databases">
        <authorList>
            <person name="Afonso C.L."/>
            <person name="Miller P.J."/>
            <person name="Scott M.A."/>
            <person name="Spackman E."/>
            <person name="Goraichik I."/>
            <person name="Dimitrov K.M."/>
            <person name="Suarez D.L."/>
            <person name="Swayne D.E."/>
        </authorList>
    </citation>
    <scope>NUCLEOTIDE SEQUENCE [LARGE SCALE GENOMIC DNA]</scope>
    <source>
        <strain evidence="1">LMG 28154</strain>
    </source>
</reference>
<organism evidence="1 2">
    <name type="scientific">Burkholderia singularis</name>
    <dbReference type="NCBI Taxonomy" id="1503053"/>
    <lineage>
        <taxon>Bacteria</taxon>
        <taxon>Pseudomonadati</taxon>
        <taxon>Pseudomonadota</taxon>
        <taxon>Betaproteobacteria</taxon>
        <taxon>Burkholderiales</taxon>
        <taxon>Burkholderiaceae</taxon>
        <taxon>Burkholderia</taxon>
        <taxon>pseudomallei group</taxon>
    </lineage>
</organism>
<proteinExistence type="predicted"/>
<name>A0A238HD68_9BURK</name>
<dbReference type="Proteomes" id="UP000198460">
    <property type="component" value="Unassembled WGS sequence"/>
</dbReference>
<sequence length="40" mass="4107">MKAGNTAPQHADRVTDAPPLLASVLHFHGFPCPVPPATSG</sequence>
<evidence type="ECO:0000313" key="2">
    <source>
        <dbReference type="Proteomes" id="UP000198460"/>
    </source>
</evidence>
<protein>
    <submittedName>
        <fullName evidence="1">Uncharacterized protein</fullName>
    </submittedName>
</protein>
<evidence type="ECO:0000313" key="1">
    <source>
        <dbReference type="EMBL" id="SMG03065.1"/>
    </source>
</evidence>
<dbReference type="AlphaFoldDB" id="A0A238HD68"/>
<dbReference type="EMBL" id="FXAN01000126">
    <property type="protein sequence ID" value="SMG03065.1"/>
    <property type="molecule type" value="Genomic_DNA"/>
</dbReference>